<keyword evidence="12" id="KW-1185">Reference proteome</keyword>
<keyword evidence="7 9" id="KW-0472">Membrane</keyword>
<dbReference type="PANTHER" id="PTHR21248">
    <property type="entry name" value="CARDIOLIPIN SYNTHASE"/>
    <property type="match status" value="1"/>
</dbReference>
<dbReference type="SMART" id="SM00155">
    <property type="entry name" value="PLDc"/>
    <property type="match status" value="2"/>
</dbReference>
<name>A0ABT2S276_9FIRM</name>
<evidence type="ECO:0000259" key="10">
    <source>
        <dbReference type="PROSITE" id="PS50035"/>
    </source>
</evidence>
<dbReference type="InterPro" id="IPR001736">
    <property type="entry name" value="PLipase_D/transphosphatidylase"/>
</dbReference>
<evidence type="ECO:0000256" key="8">
    <source>
        <dbReference type="NCBIfam" id="TIGR04265"/>
    </source>
</evidence>
<gene>
    <name evidence="11" type="primary">cls</name>
    <name evidence="11" type="ORF">OCV65_00390</name>
</gene>
<feature type="domain" description="PLD phosphodiesterase" evidence="10">
    <location>
        <begin position="253"/>
        <end position="280"/>
    </location>
</feature>
<proteinExistence type="predicted"/>
<evidence type="ECO:0000313" key="12">
    <source>
        <dbReference type="Proteomes" id="UP001207605"/>
    </source>
</evidence>
<feature type="transmembrane region" description="Helical" evidence="9">
    <location>
        <begin position="45"/>
        <end position="65"/>
    </location>
</feature>
<keyword evidence="3" id="KW-0808">Transferase</keyword>
<dbReference type="Pfam" id="PF13091">
    <property type="entry name" value="PLDc_2"/>
    <property type="match status" value="2"/>
</dbReference>
<dbReference type="NCBIfam" id="TIGR04265">
    <property type="entry name" value="bac_cardiolipin"/>
    <property type="match status" value="1"/>
</dbReference>
<sequence length="519" mass="60187">MEKKKLRKVQSGLFRIIFSRTGLVLVMILLQIGLFVVSMSRLQQYSHVINGFFRILGIIVLIYIINSEDNPAFKMTWMLCVMAFPAIGSLFYVYVKSKVGTRWVRGRLRNLKLEERPYMQQDRRVLQELKEEGPGKANLAAYLSSQMHFPVYKNTEITYFPLGEDKMQALYRELEKAEHYIFLEYFIVAEGHVWDTVLDILKRKADEGVEVRFMYDGMCAISNFPYYYYKKIRKMGIQCRVSNPIIPFLSTVQNSRDHRKICVIDGKVAFTGGVNLADEYANEITRFGHWKDTAIMLKGDAVQSFTMLFLEMWAVNQMEPADCQNYLTPKHVVPDPPHGYVIPYGDHPYDNENVGEEVYFHILNHSKKYVHIMTPYLILDSEMITTLTRAAKSGIEVIIIMPHIPDKWYAFVLAHTYYKELIQAGVSIYEYTPGFVHAKVFVSDDDTATVGTINLDYRSLYLHFECGAYIYDHPVVADIEQDFQETLKKCQKISLTEVENRPVTYKVMGQILRLIAPLM</sequence>
<evidence type="ECO:0000256" key="7">
    <source>
        <dbReference type="ARBA" id="ARBA00023136"/>
    </source>
</evidence>
<dbReference type="SUPFAM" id="SSF56024">
    <property type="entry name" value="Phospholipase D/nuclease"/>
    <property type="match status" value="2"/>
</dbReference>
<dbReference type="CDD" id="cd09154">
    <property type="entry name" value="PLDc_SMU_988_like_1"/>
    <property type="match status" value="1"/>
</dbReference>
<protein>
    <recommendedName>
        <fullName evidence="8">Cardiolipin synthase</fullName>
        <ecNumber evidence="8">2.7.8.-</ecNumber>
    </recommendedName>
</protein>
<evidence type="ECO:0000256" key="6">
    <source>
        <dbReference type="ARBA" id="ARBA00022989"/>
    </source>
</evidence>
<dbReference type="PROSITE" id="PS50035">
    <property type="entry name" value="PLD"/>
    <property type="match status" value="2"/>
</dbReference>
<feature type="transmembrane region" description="Helical" evidence="9">
    <location>
        <begin position="77"/>
        <end position="95"/>
    </location>
</feature>
<dbReference type="Gene3D" id="3.30.870.10">
    <property type="entry name" value="Endonuclease Chain A"/>
    <property type="match status" value="2"/>
</dbReference>
<comment type="caution">
    <text evidence="11">The sequence shown here is derived from an EMBL/GenBank/DDBJ whole genome shotgun (WGS) entry which is preliminary data.</text>
</comment>
<accession>A0ABT2S276</accession>
<keyword evidence="5" id="KW-0677">Repeat</keyword>
<organism evidence="11 12">
    <name type="scientific">Dorea ammoniilytica</name>
    <dbReference type="NCBI Taxonomy" id="2981788"/>
    <lineage>
        <taxon>Bacteria</taxon>
        <taxon>Bacillati</taxon>
        <taxon>Bacillota</taxon>
        <taxon>Clostridia</taxon>
        <taxon>Lachnospirales</taxon>
        <taxon>Lachnospiraceae</taxon>
        <taxon>Dorea</taxon>
    </lineage>
</organism>
<evidence type="ECO:0000256" key="4">
    <source>
        <dbReference type="ARBA" id="ARBA00022692"/>
    </source>
</evidence>
<evidence type="ECO:0000256" key="1">
    <source>
        <dbReference type="ARBA" id="ARBA00004236"/>
    </source>
</evidence>
<reference evidence="11 12" key="1">
    <citation type="journal article" date="2021" name="ISME Commun">
        <title>Automated analysis of genomic sequences facilitates high-throughput and comprehensive description of bacteria.</title>
        <authorList>
            <person name="Hitch T.C.A."/>
        </authorList>
    </citation>
    <scope>NUCLEOTIDE SEQUENCE [LARGE SCALE GENOMIC DNA]</scope>
    <source>
        <strain evidence="11 12">Sanger_02</strain>
    </source>
</reference>
<dbReference type="PANTHER" id="PTHR21248:SF22">
    <property type="entry name" value="PHOSPHOLIPASE D"/>
    <property type="match status" value="1"/>
</dbReference>
<keyword evidence="4 9" id="KW-0812">Transmembrane</keyword>
<feature type="domain" description="PLD phosphodiesterase" evidence="10">
    <location>
        <begin position="432"/>
        <end position="459"/>
    </location>
</feature>
<feature type="transmembrane region" description="Helical" evidence="9">
    <location>
        <begin position="21"/>
        <end position="39"/>
    </location>
</feature>
<evidence type="ECO:0000256" key="5">
    <source>
        <dbReference type="ARBA" id="ARBA00022737"/>
    </source>
</evidence>
<dbReference type="CDD" id="cd09160">
    <property type="entry name" value="PLDc_SMU_988_like_2"/>
    <property type="match status" value="1"/>
</dbReference>
<dbReference type="InterPro" id="IPR022924">
    <property type="entry name" value="Cardiolipin_synthase"/>
</dbReference>
<dbReference type="InterPro" id="IPR025202">
    <property type="entry name" value="PLD-like_dom"/>
</dbReference>
<evidence type="ECO:0000313" key="11">
    <source>
        <dbReference type="EMBL" id="MCU6698704.1"/>
    </source>
</evidence>
<dbReference type="Proteomes" id="UP001207605">
    <property type="component" value="Unassembled WGS sequence"/>
</dbReference>
<keyword evidence="2" id="KW-1003">Cell membrane</keyword>
<keyword evidence="6 9" id="KW-1133">Transmembrane helix</keyword>
<comment type="subcellular location">
    <subcellularLocation>
        <location evidence="1">Cell membrane</location>
    </subcellularLocation>
</comment>
<dbReference type="EMBL" id="JAOQJV010000001">
    <property type="protein sequence ID" value="MCU6698704.1"/>
    <property type="molecule type" value="Genomic_DNA"/>
</dbReference>
<dbReference type="RefSeq" id="WP_262580522.1">
    <property type="nucleotide sequence ID" value="NZ_JAOQJV010000001.1"/>
</dbReference>
<evidence type="ECO:0000256" key="3">
    <source>
        <dbReference type="ARBA" id="ARBA00022679"/>
    </source>
</evidence>
<evidence type="ECO:0000256" key="9">
    <source>
        <dbReference type="SAM" id="Phobius"/>
    </source>
</evidence>
<evidence type="ECO:0000256" key="2">
    <source>
        <dbReference type="ARBA" id="ARBA00022475"/>
    </source>
</evidence>
<dbReference type="EC" id="2.7.8.-" evidence="8"/>